<gene>
    <name evidence="1" type="ORF">P0O15_07320</name>
</gene>
<dbReference type="Proteomes" id="UP001220010">
    <property type="component" value="Unassembled WGS sequence"/>
</dbReference>
<dbReference type="EMBL" id="JARFPK010000023">
    <property type="protein sequence ID" value="MDF0590976.1"/>
    <property type="molecule type" value="Genomic_DNA"/>
</dbReference>
<dbReference type="RefSeq" id="WP_316966721.1">
    <property type="nucleotide sequence ID" value="NZ_JARFPK010000023.1"/>
</dbReference>
<protein>
    <recommendedName>
        <fullName evidence="3">CRISPR-associated protein Csx11</fullName>
    </recommendedName>
</protein>
<reference evidence="1 2" key="1">
    <citation type="submission" date="2023-03" db="EMBL/GenBank/DDBJ databases">
        <title>WGS of Methanotrichaceae archaeon Mx.</title>
        <authorList>
            <person name="Sorokin D.Y."/>
            <person name="Merkel A.Y."/>
        </authorList>
    </citation>
    <scope>NUCLEOTIDE SEQUENCE [LARGE SCALE GENOMIC DNA]</scope>
    <source>
        <strain evidence="1 2">Mx</strain>
    </source>
</reference>
<evidence type="ECO:0000313" key="2">
    <source>
        <dbReference type="Proteomes" id="UP001220010"/>
    </source>
</evidence>
<evidence type="ECO:0008006" key="3">
    <source>
        <dbReference type="Google" id="ProtNLM"/>
    </source>
</evidence>
<sequence length="1156" mass="132846">MIDLSKLEECRDSMILAATGAMLHNLGKVSSKFIEPKLTKEGTNFLYQHILNLIDPLCPKLPEKLWDKCPNLPQSDILNAATKQMLSSNSFNLPCPYNDRVYVPGDLIEYLGQREPWYADYRGKLGIFYLFENGSLLTHLMNRAHRGASGGEKEDMYKEDQTDGRNLWIATPFGWERPALSLPDIDDLRIQVETAIQKHLGNNPSSSSLEQLSIDLQMHLSKTIADTRRPVNDVTVWDIGHTGMAFLVTEAIGHILAGRPLEHNDFCRTESQNMLFWRVLSIRTCGLRYLEEANTLADLRVRKRLLEQALERVRSALERNLLAIQVYKDENGSYYIFPEFECDVESILKVVNSIVSPLVEIDCRILEVKLSSDIVVNHPKDKGGKNIGDYILDDLIKNPSDKSDPALINPAWKEPYINDEICSECGIRPQGYGPDKVSSYRNNPEDFSEKARRRKLCCLCMHRRSGVAEQWVSRIRKGVDSCTVWTDEVADKNGRIALVAGNLPAEQFIRFMAYPHEDHSWNKFKHHVQWVGSPPPVDTTIQIKGQGQFKWTGTVLIGEDELRTFKDPNLNIHYPHSMNLVSDQIESDNGGNIFIEVSNNLIDEFGINGAIKIWGKDFTVVDNHRLKTTNSDSVLKVRNMLLWSDNSANFFFWVRNAKPVFLTESEAATNNSFARIRRVWETTHNFWKEVCPSDVEAEMAQSLVRHQLRQKEHRFMIKPKDVEELELGSFNAYDLVLPKGVRMSVVWDSIKNIFITSDNLDYLVTKQQLDEPLQSALQRGVNLTIEEPVGYGAKTKIRGAFEIAEVAKIPKSAYTPVIPILAEPRNFMALVPADRALEVIEAIKAKYEREMGKVLNRLPLHLGVVYARRRTPLRAILNAGRRMLDQSATPEGWKVVKADPKSIENGDKLPKRFNDDESGQFNEWYEIFLENDGRQLKWYVPAVMGDGKTPDLWYPYVFLNTLSEPSYRDRSFQALNPWTGSDGWLVHVADLKTDDSVYFTPATLDFQWLDSAGRRFEIAYDNQGQRRGLHRRPYLLDELEDLERIWKTLKNHLSKNQIYAIRDLIEAKRAEWQEMNPVLAEFNPQGEIIKPPEDVFWQFCYNALANAEWRDGEKPWQVGKRDRDIWLAQWANYLASGWFTDVVELHLQIMKEEVQI</sequence>
<evidence type="ECO:0000313" key="1">
    <source>
        <dbReference type="EMBL" id="MDF0590976.1"/>
    </source>
</evidence>
<comment type="caution">
    <text evidence="1">The sequence shown here is derived from an EMBL/GenBank/DDBJ whole genome shotgun (WGS) entry which is preliminary data.</text>
</comment>
<name>A0ABT5X8G1_9EURY</name>
<proteinExistence type="predicted"/>
<keyword evidence="2" id="KW-1185">Reference proteome</keyword>
<organism evidence="1 2">
    <name type="scientific">Candidatus Methanocrinis natronophilus</name>
    <dbReference type="NCBI Taxonomy" id="3033396"/>
    <lineage>
        <taxon>Archaea</taxon>
        <taxon>Methanobacteriati</taxon>
        <taxon>Methanobacteriota</taxon>
        <taxon>Stenosarchaea group</taxon>
        <taxon>Methanomicrobia</taxon>
        <taxon>Methanotrichales</taxon>
        <taxon>Methanotrichaceae</taxon>
        <taxon>Methanocrinis</taxon>
    </lineage>
</organism>
<accession>A0ABT5X8G1</accession>